<feature type="transmembrane region" description="Helical" evidence="8">
    <location>
        <begin position="335"/>
        <end position="358"/>
    </location>
</feature>
<evidence type="ECO:0000256" key="6">
    <source>
        <dbReference type="ARBA" id="ARBA00022989"/>
    </source>
</evidence>
<evidence type="ECO:0000313" key="10">
    <source>
        <dbReference type="Proteomes" id="UP000712713"/>
    </source>
</evidence>
<reference evidence="9" key="2">
    <citation type="submission" date="2021-09" db="EMBL/GenBank/DDBJ databases">
        <authorList>
            <person name="Gilroy R."/>
        </authorList>
    </citation>
    <scope>NUCLEOTIDE SEQUENCE</scope>
    <source>
        <strain evidence="9">ChiGjej3B3-7470</strain>
    </source>
</reference>
<comment type="similarity">
    <text evidence="2">Belongs to the autoinducer-2 exporter (AI-2E) (TC 2.A.86) family.</text>
</comment>
<protein>
    <submittedName>
        <fullName evidence="9">AI-2E family transporter</fullName>
    </submittedName>
</protein>
<evidence type="ECO:0000256" key="2">
    <source>
        <dbReference type="ARBA" id="ARBA00009773"/>
    </source>
</evidence>
<dbReference type="Pfam" id="PF01594">
    <property type="entry name" value="AI-2E_transport"/>
    <property type="match status" value="1"/>
</dbReference>
<evidence type="ECO:0000256" key="8">
    <source>
        <dbReference type="SAM" id="Phobius"/>
    </source>
</evidence>
<dbReference type="GO" id="GO:0055085">
    <property type="term" value="P:transmembrane transport"/>
    <property type="evidence" value="ECO:0007669"/>
    <property type="project" value="TreeGrafter"/>
</dbReference>
<dbReference type="GO" id="GO:0005886">
    <property type="term" value="C:plasma membrane"/>
    <property type="evidence" value="ECO:0007669"/>
    <property type="project" value="UniProtKB-SubCell"/>
</dbReference>
<evidence type="ECO:0000256" key="5">
    <source>
        <dbReference type="ARBA" id="ARBA00022692"/>
    </source>
</evidence>
<feature type="transmembrane region" description="Helical" evidence="8">
    <location>
        <begin position="40"/>
        <end position="62"/>
    </location>
</feature>
<dbReference type="AlphaFoldDB" id="A0A921JQW6"/>
<name>A0A921JQW6_9ACTN</name>
<gene>
    <name evidence="9" type="ORF">K8V15_07535</name>
</gene>
<dbReference type="PANTHER" id="PTHR21716:SF53">
    <property type="entry name" value="PERMEASE PERM-RELATED"/>
    <property type="match status" value="1"/>
</dbReference>
<dbReference type="EMBL" id="DYZF01000189">
    <property type="protein sequence ID" value="HJE51815.1"/>
    <property type="molecule type" value="Genomic_DNA"/>
</dbReference>
<keyword evidence="4" id="KW-1003">Cell membrane</keyword>
<evidence type="ECO:0000256" key="1">
    <source>
        <dbReference type="ARBA" id="ARBA00004651"/>
    </source>
</evidence>
<feature type="transmembrane region" description="Helical" evidence="8">
    <location>
        <begin position="285"/>
        <end position="314"/>
    </location>
</feature>
<comment type="subcellular location">
    <subcellularLocation>
        <location evidence="1">Cell membrane</location>
        <topology evidence="1">Multi-pass membrane protein</topology>
    </subcellularLocation>
</comment>
<keyword evidence="7 8" id="KW-0472">Membrane</keyword>
<proteinExistence type="inferred from homology"/>
<keyword evidence="5 8" id="KW-0812">Transmembrane</keyword>
<reference evidence="9" key="1">
    <citation type="journal article" date="2021" name="PeerJ">
        <title>Extensive microbial diversity within the chicken gut microbiome revealed by metagenomics and culture.</title>
        <authorList>
            <person name="Gilroy R."/>
            <person name="Ravi A."/>
            <person name="Getino M."/>
            <person name="Pursley I."/>
            <person name="Horton D.L."/>
            <person name="Alikhan N.F."/>
            <person name="Baker D."/>
            <person name="Gharbi K."/>
            <person name="Hall N."/>
            <person name="Watson M."/>
            <person name="Adriaenssens E.M."/>
            <person name="Foster-Nyarko E."/>
            <person name="Jarju S."/>
            <person name="Secka A."/>
            <person name="Antonio M."/>
            <person name="Oren A."/>
            <person name="Chaudhuri R.R."/>
            <person name="La Ragione R."/>
            <person name="Hildebrand F."/>
            <person name="Pallen M.J."/>
        </authorList>
    </citation>
    <scope>NUCLEOTIDE SEQUENCE</scope>
    <source>
        <strain evidence="9">ChiGjej3B3-7470</strain>
    </source>
</reference>
<dbReference type="InterPro" id="IPR002549">
    <property type="entry name" value="AI-2E-like"/>
</dbReference>
<comment type="caution">
    <text evidence="9">The sequence shown here is derived from an EMBL/GenBank/DDBJ whole genome shotgun (WGS) entry which is preliminary data.</text>
</comment>
<feature type="transmembrane region" description="Helical" evidence="8">
    <location>
        <begin position="98"/>
        <end position="119"/>
    </location>
</feature>
<feature type="transmembrane region" description="Helical" evidence="8">
    <location>
        <begin position="68"/>
        <end position="86"/>
    </location>
</feature>
<feature type="transmembrane region" description="Helical" evidence="8">
    <location>
        <begin position="251"/>
        <end position="279"/>
    </location>
</feature>
<keyword evidence="3" id="KW-0813">Transport</keyword>
<accession>A0A921JQW6</accession>
<evidence type="ECO:0000256" key="7">
    <source>
        <dbReference type="ARBA" id="ARBA00023136"/>
    </source>
</evidence>
<dbReference type="PANTHER" id="PTHR21716">
    <property type="entry name" value="TRANSMEMBRANE PROTEIN"/>
    <property type="match status" value="1"/>
</dbReference>
<evidence type="ECO:0000256" key="4">
    <source>
        <dbReference type="ARBA" id="ARBA00022475"/>
    </source>
</evidence>
<keyword evidence="6 8" id="KW-1133">Transmembrane helix</keyword>
<evidence type="ECO:0000256" key="3">
    <source>
        <dbReference type="ARBA" id="ARBA00022448"/>
    </source>
</evidence>
<sequence>MDLRPGDGINPLGDASGFLPAPDPEQPVDKADVIGEGGRWLAAWAARFLLIAAAVVVIGWVIGKMWAGVLPVLLALLVASVLWPFTNGLKRRGVPYGIGAFTSLLIGVGVVAGLVSLIAPGVVAQWPILSTQAVVGVRRLQMWASGPPLNLRDEQLNEWITQGITYLQSRSGDLFSQALSLGGSLSSGIVTVLLTLVLTFFFLKDGHRFLGFTRQVVGRRAGFHATELLTRLWTTVSGYIRTQAIVSLVDAVFIGLGLVVLGVPLAFPLAVLTFMAGFIPVVGAITAGALAVLVAVVSNGWTTAALVLLLILLVQQLEGNVLQPILQSRVMKLHPVVVLLAVLIGGAWFGIIGAFLAVPVAASIAVCLRYLGDLVDLRTGDRSTDDVEWATADGKTVGSQSEQAAAFFRALVRVRTTKKEFETQTETVVEGAETSPTVDAANLESVDVLTVAERSDTTPKWRRILSRRRGQ</sequence>
<evidence type="ECO:0000313" key="9">
    <source>
        <dbReference type="EMBL" id="HJE51815.1"/>
    </source>
</evidence>
<feature type="transmembrane region" description="Helical" evidence="8">
    <location>
        <begin position="178"/>
        <end position="203"/>
    </location>
</feature>
<organism evidence="9 10">
    <name type="scientific">Tessaracoccus flavescens</name>
    <dbReference type="NCBI Taxonomy" id="399497"/>
    <lineage>
        <taxon>Bacteria</taxon>
        <taxon>Bacillati</taxon>
        <taxon>Actinomycetota</taxon>
        <taxon>Actinomycetes</taxon>
        <taxon>Propionibacteriales</taxon>
        <taxon>Propionibacteriaceae</taxon>
        <taxon>Tessaracoccus</taxon>
    </lineage>
</organism>
<dbReference type="Proteomes" id="UP000712713">
    <property type="component" value="Unassembled WGS sequence"/>
</dbReference>